<feature type="repeat" description="ANK" evidence="3">
    <location>
        <begin position="527"/>
        <end position="559"/>
    </location>
</feature>
<dbReference type="PROSITE" id="PS50088">
    <property type="entry name" value="ANK_REPEAT"/>
    <property type="match status" value="2"/>
</dbReference>
<comment type="caution">
    <text evidence="5">The sequence shown here is derived from an EMBL/GenBank/DDBJ whole genome shotgun (WGS) entry which is preliminary data.</text>
</comment>
<keyword evidence="6" id="KW-1185">Reference proteome</keyword>
<proteinExistence type="predicted"/>
<dbReference type="Pfam" id="PF12796">
    <property type="entry name" value="Ank_2"/>
    <property type="match status" value="2"/>
</dbReference>
<evidence type="ECO:0000313" key="6">
    <source>
        <dbReference type="Proteomes" id="UP000029692"/>
    </source>
</evidence>
<reference evidence="5 6" key="1">
    <citation type="submission" date="2014-05" db="EMBL/GenBank/DDBJ databases">
        <title>De novo Genome Sequence of Spirocheata sp.</title>
        <authorList>
            <person name="Shivani Y."/>
            <person name="Subhash Y."/>
            <person name="Tushar L."/>
            <person name="Sasikala C."/>
            <person name="Ramana C.V."/>
        </authorList>
    </citation>
    <scope>NUCLEOTIDE SEQUENCE [LARGE SCALE GENOMIC DNA]</scope>
    <source>
        <strain evidence="5 6">JC230</strain>
    </source>
</reference>
<dbReference type="InterPro" id="IPR002110">
    <property type="entry name" value="Ankyrin_rpt"/>
</dbReference>
<dbReference type="OrthoDB" id="7543342at2"/>
<dbReference type="Proteomes" id="UP000029692">
    <property type="component" value="Unassembled WGS sequence"/>
</dbReference>
<dbReference type="Gene3D" id="1.25.40.20">
    <property type="entry name" value="Ankyrin repeat-containing domain"/>
    <property type="match status" value="2"/>
</dbReference>
<protein>
    <recommendedName>
        <fullName evidence="7">Ankyrin</fullName>
    </recommendedName>
</protein>
<dbReference type="InterPro" id="IPR036770">
    <property type="entry name" value="Ankyrin_rpt-contain_sf"/>
</dbReference>
<dbReference type="EMBL" id="JNUP01000065">
    <property type="protein sequence ID" value="KGE71684.1"/>
    <property type="molecule type" value="Genomic_DNA"/>
</dbReference>
<name>A0A098QVC2_9SPIO</name>
<sequence length="1012" mass="113900">MNVRQSLPSSNISRSGPTPGSVPRISRQLTFLLLILIFLSAIVLSCATPSPTQTPQAPILEQPESRWLHDALSRRQAQSDPAPREPMVQLGILASGAVNLANNRDPATLSFGDDPEKNASHAKAVLEPVWEVFSRQDLLSTLDNLAYTKGFPGLYRRVLDILLDHPQEMGQPNRFLEEGFWDSYLEEQPDAASDIGALDFILRNHSFMTLSSFSVFELGRLSSLVRWGYAAGYLTEEETRLLMEDIGLSLAATPWDFPLLAHAQLVGIGILYRGSNNLQVATTTRGIEVWRLLQGGEWQAEYWDAAREQARTLLETGERSLPDFFPRFTRDLPPLPEGIKVSQDIQALFNPDEKPESLIPYYRKDFDLYHAIANNDLSTVDSLLRRYQYIDAPAVDGYSWTHHAVPNSQALKLLLEAGFDPNVKNSYNYNALFRATQEKNLESMRLLIEHGAEVQVSHARNSSTPLTVSISRDFLEGLKLLLKHGADPNAGYINDDPPLGYAIARRDTEFALALLQYGADPAQKDSDGWPPLHLAVQYGSPTLVQAVIDRGVDPDSRAANGTPAIITAAASDQLENVQVLIKAGADPDLRSNGGYPVLHTYINSKHFDIWDARDSDTRYDPVENFAPDLERYIELFPQQRSLTAGDKRRSLIWFLRAYASEERFIEEVEYLKQEAPELLENIPPGNQYSIAHSLIRRGLRQAFQEFAPHISAQGMAHRLENGYHILYYALTDPDSYWAADVLLDQGADPDLPGYKDYTPIIAVLDDGQIMKAMELVERGADINQLNTYTDEPLFTTFLTNLKQADIPLEEKKEFIFRAMDHGAELLNYQDYPRQYWHMPYFQFFSGDFHEIMPDVARYYLDTGKRLGSQFVEEQILTGSNMVLYPDHLIALTRVHQEGDDSAGYLHWKDQVRVDYSVDWEPSQEDQAVILQVEIHSDDLDTETMVLLDSSRRPEVLPDTLPIRITIPLKSIGKTSNGTLILSKTLVFEAAGQEYLARITVEKAPTSGTSTAQ</sequence>
<feature type="compositionally biased region" description="Polar residues" evidence="4">
    <location>
        <begin position="1"/>
        <end position="18"/>
    </location>
</feature>
<dbReference type="STRING" id="1480694.DC28_10505"/>
<organism evidence="5 6">
    <name type="scientific">Spirochaeta lutea</name>
    <dbReference type="NCBI Taxonomy" id="1480694"/>
    <lineage>
        <taxon>Bacteria</taxon>
        <taxon>Pseudomonadati</taxon>
        <taxon>Spirochaetota</taxon>
        <taxon>Spirochaetia</taxon>
        <taxon>Spirochaetales</taxon>
        <taxon>Spirochaetaceae</taxon>
        <taxon>Spirochaeta</taxon>
    </lineage>
</organism>
<evidence type="ECO:0000313" key="5">
    <source>
        <dbReference type="EMBL" id="KGE71684.1"/>
    </source>
</evidence>
<gene>
    <name evidence="5" type="ORF">DC28_10505</name>
</gene>
<evidence type="ECO:0000256" key="1">
    <source>
        <dbReference type="ARBA" id="ARBA00022737"/>
    </source>
</evidence>
<dbReference type="RefSeq" id="WP_037548116.1">
    <property type="nucleotide sequence ID" value="NZ_JNUP01000065.1"/>
</dbReference>
<keyword evidence="2 3" id="KW-0040">ANK repeat</keyword>
<dbReference type="PROSITE" id="PS50297">
    <property type="entry name" value="ANK_REP_REGION"/>
    <property type="match status" value="1"/>
</dbReference>
<dbReference type="SMART" id="SM00248">
    <property type="entry name" value="ANK"/>
    <property type="match status" value="9"/>
</dbReference>
<evidence type="ECO:0000256" key="2">
    <source>
        <dbReference type="ARBA" id="ARBA00023043"/>
    </source>
</evidence>
<keyword evidence="1" id="KW-0677">Repeat</keyword>
<feature type="repeat" description="ANK" evidence="3">
    <location>
        <begin position="560"/>
        <end position="592"/>
    </location>
</feature>
<accession>A0A098QVC2</accession>
<dbReference type="PANTHER" id="PTHR24198">
    <property type="entry name" value="ANKYRIN REPEAT AND PROTEIN KINASE DOMAIN-CONTAINING PROTEIN"/>
    <property type="match status" value="1"/>
</dbReference>
<evidence type="ECO:0000256" key="4">
    <source>
        <dbReference type="SAM" id="MobiDB-lite"/>
    </source>
</evidence>
<dbReference type="PANTHER" id="PTHR24198:SF165">
    <property type="entry name" value="ANKYRIN REPEAT-CONTAINING PROTEIN-RELATED"/>
    <property type="match status" value="1"/>
</dbReference>
<dbReference type="SUPFAM" id="SSF48403">
    <property type="entry name" value="Ankyrin repeat"/>
    <property type="match status" value="2"/>
</dbReference>
<feature type="region of interest" description="Disordered" evidence="4">
    <location>
        <begin position="1"/>
        <end position="22"/>
    </location>
</feature>
<evidence type="ECO:0008006" key="7">
    <source>
        <dbReference type="Google" id="ProtNLM"/>
    </source>
</evidence>
<evidence type="ECO:0000256" key="3">
    <source>
        <dbReference type="PROSITE-ProRule" id="PRU00023"/>
    </source>
</evidence>
<dbReference type="eggNOG" id="COG0666">
    <property type="taxonomic scope" value="Bacteria"/>
</dbReference>
<dbReference type="AlphaFoldDB" id="A0A098QVC2"/>